<keyword evidence="1" id="KW-0645">Protease</keyword>
<dbReference type="PANTHER" id="PTHR35046:SF24">
    <property type="entry name" value="RETROTRANSPOSON GAG DOMAIN-CONTAINING PROTEIN"/>
    <property type="match status" value="1"/>
</dbReference>
<evidence type="ECO:0000256" key="5">
    <source>
        <dbReference type="SAM" id="MobiDB-lite"/>
    </source>
</evidence>
<dbReference type="Gene3D" id="4.10.60.10">
    <property type="entry name" value="Zinc finger, CCHC-type"/>
    <property type="match status" value="1"/>
</dbReference>
<dbReference type="SMART" id="SM00343">
    <property type="entry name" value="ZnF_C2HC"/>
    <property type="match status" value="1"/>
</dbReference>
<dbReference type="Gene3D" id="3.10.10.10">
    <property type="entry name" value="HIV Type 1 Reverse Transcriptase, subunit A, domain 1"/>
    <property type="match status" value="1"/>
</dbReference>
<gene>
    <name evidence="7" type="ORF">GSMUA_350190.1</name>
</gene>
<dbReference type="EMBL" id="HG996472">
    <property type="protein sequence ID" value="CAG1831765.1"/>
    <property type="molecule type" value="Genomic_DNA"/>
</dbReference>
<keyword evidence="4" id="KW-0863">Zinc-finger</keyword>
<dbReference type="InterPro" id="IPR041577">
    <property type="entry name" value="RT_RNaseH_2"/>
</dbReference>
<dbReference type="PANTHER" id="PTHR35046">
    <property type="entry name" value="ZINC KNUCKLE (CCHC-TYPE) FAMILY PROTEIN"/>
    <property type="match status" value="1"/>
</dbReference>
<dbReference type="InterPro" id="IPR001878">
    <property type="entry name" value="Znf_CCHC"/>
</dbReference>
<dbReference type="GO" id="GO:0006508">
    <property type="term" value="P:proteolysis"/>
    <property type="evidence" value="ECO:0007669"/>
    <property type="project" value="UniProtKB-KW"/>
</dbReference>
<dbReference type="InterPro" id="IPR043502">
    <property type="entry name" value="DNA/RNA_pol_sf"/>
</dbReference>
<evidence type="ECO:0000256" key="3">
    <source>
        <dbReference type="ARBA" id="ARBA00023125"/>
    </source>
</evidence>
<evidence type="ECO:0000313" key="7">
    <source>
        <dbReference type="EMBL" id="CAG1831765.1"/>
    </source>
</evidence>
<feature type="compositionally biased region" description="Basic and acidic residues" evidence="5">
    <location>
        <begin position="188"/>
        <end position="215"/>
    </location>
</feature>
<keyword evidence="2" id="KW-0378">Hydrolase</keyword>
<name>A0A8D6ZL38_MUSAM</name>
<sequence>MKIPSFQGKNNPDAYLEWERKVEMIFECHNYSEEKKVKLAAVEFFDYTIVWWDQLCKDRGKNGERPVETLLEIKQIMRRRFVPSYYYRDLHQRLQTLTQDSMSVDEYHKEMEITMIRANVDEDREATMARFLSGLNKNIANLVELQHYVEIEDMVNVAMKIERQLKRKGARYDSKPYSGSSSWKPNSSKKDDKPIVKPKIDETKGRNELGSKGKGENLPNQTRGIKCFKCLRHGHVARECPNKRVLIMRDGIVESESEKEDDEDILEDTSDVEYAKGENIVVQRILSLQNENDEHGEQRENLFHTHCLIANKLCNVIVDSGSCTNVASTLLVEKLKLPTIKHSKPYKLQWLNDSGVVKVNRQVLISFSIGRYKDEVWCDVVPMYAIHMLLGRPWQYDRRENEDLFPEEVPNGLPPIRGIEHQIDFIPGASILNKPAYRCNPVETKEIQKQVSELMKKGYVRESMSPCAVPVLLVPKKDGSWKICKYTFCTNKITFLGYVVNDKGIYVDQEKVKVIWEWPKPTSVSDVRSFHGLASFYRRFIKDFSTIATPLTECIKKNMGFRWGEKQDDAFNLLKDKLCSAPLFALPNFAKTFEIECDASEIGIGGVLMQEGRPIAFFSEKLSRASLNYPTYDKEFYAFFF</sequence>
<proteinExistence type="predicted"/>
<reference evidence="7" key="1">
    <citation type="submission" date="2021-03" db="EMBL/GenBank/DDBJ databases">
        <authorList>
            <consortium name="Genoscope - CEA"/>
            <person name="William W."/>
        </authorList>
    </citation>
    <scope>NUCLEOTIDE SEQUENCE</scope>
    <source>
        <strain evidence="7">Doubled-haploid Pahang</strain>
    </source>
</reference>
<dbReference type="Pfam" id="PF17919">
    <property type="entry name" value="RT_RNaseH_2"/>
    <property type="match status" value="1"/>
</dbReference>
<dbReference type="Pfam" id="PF00098">
    <property type="entry name" value="zf-CCHC"/>
    <property type="match status" value="1"/>
</dbReference>
<dbReference type="InterPro" id="IPR005162">
    <property type="entry name" value="Retrotrans_gag_dom"/>
</dbReference>
<evidence type="ECO:0000256" key="2">
    <source>
        <dbReference type="ARBA" id="ARBA00022750"/>
    </source>
</evidence>
<feature type="non-terminal residue" evidence="7">
    <location>
        <position position="641"/>
    </location>
</feature>
<dbReference type="AlphaFoldDB" id="A0A8D6ZL38"/>
<dbReference type="Gene3D" id="3.30.70.270">
    <property type="match status" value="1"/>
</dbReference>
<feature type="region of interest" description="Disordered" evidence="5">
    <location>
        <begin position="168"/>
        <end position="217"/>
    </location>
</feature>
<evidence type="ECO:0000256" key="4">
    <source>
        <dbReference type="PROSITE-ProRule" id="PRU00047"/>
    </source>
</evidence>
<keyword evidence="4" id="KW-0479">Metal-binding</keyword>
<evidence type="ECO:0000256" key="1">
    <source>
        <dbReference type="ARBA" id="ARBA00022670"/>
    </source>
</evidence>
<dbReference type="InterPro" id="IPR043128">
    <property type="entry name" value="Rev_trsase/Diguanyl_cyclase"/>
</dbReference>
<accession>A0A8D6ZL38</accession>
<dbReference type="CDD" id="cd00303">
    <property type="entry name" value="retropepsin_like"/>
    <property type="match status" value="1"/>
</dbReference>
<feature type="domain" description="CCHC-type" evidence="6">
    <location>
        <begin position="226"/>
        <end position="242"/>
    </location>
</feature>
<dbReference type="InterPro" id="IPR036875">
    <property type="entry name" value="Znf_CCHC_sf"/>
</dbReference>
<dbReference type="GO" id="GO:0004190">
    <property type="term" value="F:aspartic-type endopeptidase activity"/>
    <property type="evidence" value="ECO:0007669"/>
    <property type="project" value="UniProtKB-KW"/>
</dbReference>
<dbReference type="FunFam" id="3.30.70.270:FF:000026">
    <property type="entry name" value="Transposon Ty3-G Gag-Pol polyprotein"/>
    <property type="match status" value="1"/>
</dbReference>
<dbReference type="GO" id="GO:0008270">
    <property type="term" value="F:zinc ion binding"/>
    <property type="evidence" value="ECO:0007669"/>
    <property type="project" value="UniProtKB-KW"/>
</dbReference>
<dbReference type="PROSITE" id="PS50158">
    <property type="entry name" value="ZF_CCHC"/>
    <property type="match status" value="1"/>
</dbReference>
<protein>
    <submittedName>
        <fullName evidence="7">(wild Malaysian banana) hypothetical protein</fullName>
    </submittedName>
</protein>
<keyword evidence="2" id="KW-0064">Aspartyl protease</keyword>
<dbReference type="SUPFAM" id="SSF57756">
    <property type="entry name" value="Retrovirus zinc finger-like domains"/>
    <property type="match status" value="1"/>
</dbReference>
<dbReference type="InterPro" id="IPR021109">
    <property type="entry name" value="Peptidase_aspartic_dom_sf"/>
</dbReference>
<keyword evidence="3" id="KW-0238">DNA-binding</keyword>
<evidence type="ECO:0000259" key="6">
    <source>
        <dbReference type="PROSITE" id="PS50158"/>
    </source>
</evidence>
<dbReference type="Gene3D" id="2.40.70.10">
    <property type="entry name" value="Acid Proteases"/>
    <property type="match status" value="1"/>
</dbReference>
<organism evidence="7">
    <name type="scientific">Musa acuminata subsp. malaccensis</name>
    <name type="common">Wild banana</name>
    <name type="synonym">Musa malaccensis</name>
    <dbReference type="NCBI Taxonomy" id="214687"/>
    <lineage>
        <taxon>Eukaryota</taxon>
        <taxon>Viridiplantae</taxon>
        <taxon>Streptophyta</taxon>
        <taxon>Embryophyta</taxon>
        <taxon>Tracheophyta</taxon>
        <taxon>Spermatophyta</taxon>
        <taxon>Magnoliopsida</taxon>
        <taxon>Liliopsida</taxon>
        <taxon>Zingiberales</taxon>
        <taxon>Musaceae</taxon>
        <taxon>Musa</taxon>
    </lineage>
</organism>
<dbReference type="Pfam" id="PF03732">
    <property type="entry name" value="Retrotrans_gag"/>
    <property type="match status" value="1"/>
</dbReference>
<keyword evidence="4" id="KW-0862">Zinc</keyword>
<dbReference type="SUPFAM" id="SSF56672">
    <property type="entry name" value="DNA/RNA polymerases"/>
    <property type="match status" value="1"/>
</dbReference>
<dbReference type="GO" id="GO:0003677">
    <property type="term" value="F:DNA binding"/>
    <property type="evidence" value="ECO:0007669"/>
    <property type="project" value="UniProtKB-KW"/>
</dbReference>